<dbReference type="PRINTS" id="PR00180">
    <property type="entry name" value="CRETINALDHBP"/>
</dbReference>
<dbReference type="Gene3D" id="1.10.8.20">
    <property type="entry name" value="N-terminal domain of phosphatidylinositol transfer protein sec14p"/>
    <property type="match status" value="1"/>
</dbReference>
<dbReference type="SMART" id="SM00516">
    <property type="entry name" value="SEC14"/>
    <property type="match status" value="1"/>
</dbReference>
<dbReference type="Pfam" id="PF00650">
    <property type="entry name" value="CRAL_TRIO"/>
    <property type="match status" value="1"/>
</dbReference>
<gene>
    <name evidence="2" type="ORF">PLXY2_LOCUS2169</name>
</gene>
<dbReference type="CDD" id="cd00170">
    <property type="entry name" value="SEC14"/>
    <property type="match status" value="1"/>
</dbReference>
<evidence type="ECO:0000313" key="2">
    <source>
        <dbReference type="EMBL" id="CAG9098143.1"/>
    </source>
</evidence>
<dbReference type="SMART" id="SM01100">
    <property type="entry name" value="CRAL_TRIO_N"/>
    <property type="match status" value="1"/>
</dbReference>
<dbReference type="SUPFAM" id="SSF52087">
    <property type="entry name" value="CRAL/TRIO domain"/>
    <property type="match status" value="1"/>
</dbReference>
<feature type="domain" description="CRAL-TRIO" evidence="1">
    <location>
        <begin position="113"/>
        <end position="279"/>
    </location>
</feature>
<reference evidence="2" key="1">
    <citation type="submission" date="2020-11" db="EMBL/GenBank/DDBJ databases">
        <authorList>
            <person name="Whiteford S."/>
        </authorList>
    </citation>
    <scope>NUCLEOTIDE SEQUENCE</scope>
</reference>
<dbReference type="PROSITE" id="PS50191">
    <property type="entry name" value="CRAL_TRIO"/>
    <property type="match status" value="1"/>
</dbReference>
<dbReference type="PANTHER" id="PTHR10174:SF38">
    <property type="entry name" value="HL01515P"/>
    <property type="match status" value="1"/>
</dbReference>
<dbReference type="InterPro" id="IPR036273">
    <property type="entry name" value="CRAL/TRIO_N_dom_sf"/>
</dbReference>
<protein>
    <submittedName>
        <fullName evidence="2">(diamondback moth) hypothetical protein</fullName>
    </submittedName>
</protein>
<dbReference type="Proteomes" id="UP000653454">
    <property type="component" value="Unassembled WGS sequence"/>
</dbReference>
<organism evidence="2 3">
    <name type="scientific">Plutella xylostella</name>
    <name type="common">Diamondback moth</name>
    <name type="synonym">Plutella maculipennis</name>
    <dbReference type="NCBI Taxonomy" id="51655"/>
    <lineage>
        <taxon>Eukaryota</taxon>
        <taxon>Metazoa</taxon>
        <taxon>Ecdysozoa</taxon>
        <taxon>Arthropoda</taxon>
        <taxon>Hexapoda</taxon>
        <taxon>Insecta</taxon>
        <taxon>Pterygota</taxon>
        <taxon>Neoptera</taxon>
        <taxon>Endopterygota</taxon>
        <taxon>Lepidoptera</taxon>
        <taxon>Glossata</taxon>
        <taxon>Ditrysia</taxon>
        <taxon>Yponomeutoidea</taxon>
        <taxon>Plutellidae</taxon>
        <taxon>Plutella</taxon>
    </lineage>
</organism>
<proteinExistence type="predicted"/>
<dbReference type="GO" id="GO:1902936">
    <property type="term" value="F:phosphatidylinositol bisphosphate binding"/>
    <property type="evidence" value="ECO:0007669"/>
    <property type="project" value="TreeGrafter"/>
</dbReference>
<accession>A0A8S4DEP6</accession>
<dbReference type="AlphaFoldDB" id="A0A8S4DEP6"/>
<dbReference type="PANTHER" id="PTHR10174">
    <property type="entry name" value="ALPHA-TOCOPHEROL TRANSFER PROTEIN-RELATED"/>
    <property type="match status" value="1"/>
</dbReference>
<dbReference type="InterPro" id="IPR011074">
    <property type="entry name" value="CRAL/TRIO_N_dom"/>
</dbReference>
<sequence>MNEMKLEFNDDGSPYVMWGDNKIELEKKPITEKYYKEIAETELRETPEVVEKALKELRVLLAGEKNLHVPLDRDDFLMKFLRPCKFYAESAFKRIQAYYKFRLAHAEYCRDLTSTAIRAAFHHSVISILAPRDQHGRRIMLVESGERWNPREVSLSEMFRGVQLGLESAMVEPRTQVCGVVVILDVKGLSLTHIMQFTPSFAKMVVDWIQDCTPIRLKAVHIINQPFIFNMLFALFKPFLREKLRKRIYFHGADRASLLAHVDARALRRRHGGALPDPEIPGELLWKMLNYYEDNFQLANSYGYNVNNNEKK</sequence>
<evidence type="ECO:0000313" key="3">
    <source>
        <dbReference type="Proteomes" id="UP000653454"/>
    </source>
</evidence>
<dbReference type="GO" id="GO:0016020">
    <property type="term" value="C:membrane"/>
    <property type="evidence" value="ECO:0007669"/>
    <property type="project" value="TreeGrafter"/>
</dbReference>
<dbReference type="EMBL" id="CAJHNJ030000005">
    <property type="protein sequence ID" value="CAG9098143.1"/>
    <property type="molecule type" value="Genomic_DNA"/>
</dbReference>
<dbReference type="SUPFAM" id="SSF46938">
    <property type="entry name" value="CRAL/TRIO N-terminal domain"/>
    <property type="match status" value="1"/>
</dbReference>
<keyword evidence="3" id="KW-1185">Reference proteome</keyword>
<dbReference type="InterPro" id="IPR036865">
    <property type="entry name" value="CRAL-TRIO_dom_sf"/>
</dbReference>
<dbReference type="Gene3D" id="1.20.5.1200">
    <property type="entry name" value="Alpha-tocopherol transfer"/>
    <property type="match status" value="1"/>
</dbReference>
<comment type="caution">
    <text evidence="2">The sequence shown here is derived from an EMBL/GenBank/DDBJ whole genome shotgun (WGS) entry which is preliminary data.</text>
</comment>
<evidence type="ECO:0000259" key="1">
    <source>
        <dbReference type="PROSITE" id="PS50191"/>
    </source>
</evidence>
<dbReference type="InterPro" id="IPR001251">
    <property type="entry name" value="CRAL-TRIO_dom"/>
</dbReference>
<name>A0A8S4DEP6_PLUXY</name>
<dbReference type="Gene3D" id="3.40.525.10">
    <property type="entry name" value="CRAL-TRIO lipid binding domain"/>
    <property type="match status" value="1"/>
</dbReference>